<organism evidence="2 3">
    <name type="scientific">Alectoria fallacina</name>
    <dbReference type="NCBI Taxonomy" id="1903189"/>
    <lineage>
        <taxon>Eukaryota</taxon>
        <taxon>Fungi</taxon>
        <taxon>Dikarya</taxon>
        <taxon>Ascomycota</taxon>
        <taxon>Pezizomycotina</taxon>
        <taxon>Lecanoromycetes</taxon>
        <taxon>OSLEUM clade</taxon>
        <taxon>Lecanoromycetidae</taxon>
        <taxon>Lecanorales</taxon>
        <taxon>Lecanorineae</taxon>
        <taxon>Parmeliaceae</taxon>
        <taxon>Alectoria</taxon>
    </lineage>
</organism>
<feature type="compositionally biased region" description="Polar residues" evidence="1">
    <location>
        <begin position="33"/>
        <end position="48"/>
    </location>
</feature>
<gene>
    <name evidence="2" type="ORF">ALECFALPRED_000491</name>
</gene>
<evidence type="ECO:0000256" key="1">
    <source>
        <dbReference type="SAM" id="MobiDB-lite"/>
    </source>
</evidence>
<accession>A0A8H3J9Q8</accession>
<dbReference type="OrthoDB" id="3944128at2759"/>
<reference evidence="2" key="1">
    <citation type="submission" date="2021-03" db="EMBL/GenBank/DDBJ databases">
        <authorList>
            <person name="Tagirdzhanova G."/>
        </authorList>
    </citation>
    <scope>NUCLEOTIDE SEQUENCE</scope>
</reference>
<feature type="region of interest" description="Disordered" evidence="1">
    <location>
        <begin position="1"/>
        <end position="76"/>
    </location>
</feature>
<dbReference type="EMBL" id="CAJPDR010001062">
    <property type="protein sequence ID" value="CAF9943491.1"/>
    <property type="molecule type" value="Genomic_DNA"/>
</dbReference>
<sequence length="391" mass="38268">MEKPDQRQTSARRMIQNKPSNALGGNGDPAPGTNPSLPNDPKQPNNAMGGSGDGGEVDPSSNPSDPTTDPSQTTISVCDHTVVVGISGVQVDGVKVRPEGPLATVSGAVAINQVQSLVMPISPLADGVSVDGTVIALGAAAVAISGTSVSIDASNHVYLGGISYLLPTANPAPSTTLPNGAVAIPLINGVSIYGTTLTAGAPAVSVLGTAVSLDSSYNLIWGGTAQALPIATPMPLIGGHVTTVHGQVVQPLSDGVSIAGTSLTAGAPPIVVSGTRMSLSPGAPGLAIAGTSVSLDSAGELVVGLKTVALDDPTGGGLSGLILGGFGSGGPFPSPGSPSVPGNSTSMGSENGTTFCVQPFRGDAHGLKRYMPGKLSTAATIAITVLLSGAK</sequence>
<dbReference type="Proteomes" id="UP000664203">
    <property type="component" value="Unassembled WGS sequence"/>
</dbReference>
<name>A0A8H3J9Q8_9LECA</name>
<keyword evidence="3" id="KW-1185">Reference proteome</keyword>
<proteinExistence type="predicted"/>
<evidence type="ECO:0000313" key="2">
    <source>
        <dbReference type="EMBL" id="CAF9943491.1"/>
    </source>
</evidence>
<feature type="compositionally biased region" description="Low complexity" evidence="1">
    <location>
        <begin position="58"/>
        <end position="74"/>
    </location>
</feature>
<protein>
    <submittedName>
        <fullName evidence="2">Uncharacterized protein</fullName>
    </submittedName>
</protein>
<comment type="caution">
    <text evidence="2">The sequence shown here is derived from an EMBL/GenBank/DDBJ whole genome shotgun (WGS) entry which is preliminary data.</text>
</comment>
<dbReference type="AlphaFoldDB" id="A0A8H3J9Q8"/>
<evidence type="ECO:0000313" key="3">
    <source>
        <dbReference type="Proteomes" id="UP000664203"/>
    </source>
</evidence>